<dbReference type="PATRIC" id="fig|1008153.3.peg.726"/>
<feature type="transmembrane region" description="Helical" evidence="2">
    <location>
        <begin position="20"/>
        <end position="43"/>
    </location>
</feature>
<keyword evidence="5" id="KW-1185">Reference proteome</keyword>
<gene>
    <name evidence="4" type="ORF">HAPAU_07240</name>
</gene>
<dbReference type="InterPro" id="IPR055767">
    <property type="entry name" value="DUF7343"/>
</dbReference>
<dbReference type="OrthoDB" id="284722at2157"/>
<organism evidence="4 5">
    <name type="scientific">Halalkalicoccus paucihalophilus</name>
    <dbReference type="NCBI Taxonomy" id="1008153"/>
    <lineage>
        <taxon>Archaea</taxon>
        <taxon>Methanobacteriati</taxon>
        <taxon>Methanobacteriota</taxon>
        <taxon>Stenosarchaea group</taxon>
        <taxon>Halobacteria</taxon>
        <taxon>Halobacteriales</taxon>
        <taxon>Halococcaceae</taxon>
        <taxon>Halalkalicoccus</taxon>
    </lineage>
</organism>
<feature type="region of interest" description="Disordered" evidence="1">
    <location>
        <begin position="127"/>
        <end position="147"/>
    </location>
</feature>
<reference evidence="4 5" key="1">
    <citation type="submission" date="2016-02" db="EMBL/GenBank/DDBJ databases">
        <title>Genome sequence of Halalkalicoccus paucihalophilus DSM 24557.</title>
        <authorList>
            <person name="Poehlein A."/>
            <person name="Daniel R."/>
        </authorList>
    </citation>
    <scope>NUCLEOTIDE SEQUENCE [LARGE SCALE GENOMIC DNA]</scope>
    <source>
        <strain evidence="4 5">DSM 24557</strain>
    </source>
</reference>
<feature type="domain" description="DUF7343" evidence="3">
    <location>
        <begin position="71"/>
        <end position="132"/>
    </location>
</feature>
<accession>A0A151AID2</accession>
<keyword evidence="2" id="KW-0812">Transmembrane</keyword>
<evidence type="ECO:0000259" key="3">
    <source>
        <dbReference type="Pfam" id="PF24034"/>
    </source>
</evidence>
<dbReference type="Gene3D" id="1.10.10.10">
    <property type="entry name" value="Winged helix-like DNA-binding domain superfamily/Winged helix DNA-binding domain"/>
    <property type="match status" value="1"/>
</dbReference>
<dbReference type="InterPro" id="IPR036388">
    <property type="entry name" value="WH-like_DNA-bd_sf"/>
</dbReference>
<dbReference type="InterPro" id="IPR036390">
    <property type="entry name" value="WH_DNA-bd_sf"/>
</dbReference>
<dbReference type="AlphaFoldDB" id="A0A151AID2"/>
<protein>
    <recommendedName>
        <fullName evidence="3">DUF7343 domain-containing protein</fullName>
    </recommendedName>
</protein>
<evidence type="ECO:0000256" key="2">
    <source>
        <dbReference type="SAM" id="Phobius"/>
    </source>
</evidence>
<proteinExistence type="predicted"/>
<keyword evidence="2" id="KW-0472">Membrane</keyword>
<comment type="caution">
    <text evidence="4">The sequence shown here is derived from an EMBL/GenBank/DDBJ whole genome shotgun (WGS) entry which is preliminary data.</text>
</comment>
<evidence type="ECO:0000256" key="1">
    <source>
        <dbReference type="SAM" id="MobiDB-lite"/>
    </source>
</evidence>
<dbReference type="SUPFAM" id="SSF46785">
    <property type="entry name" value="Winged helix' DNA-binding domain"/>
    <property type="match status" value="1"/>
</dbReference>
<dbReference type="RefSeq" id="WP_066379651.1">
    <property type="nucleotide sequence ID" value="NZ_LTAZ01000002.1"/>
</dbReference>
<sequence>MYWVTDSVGGLPSIVGFQTPTTGGLVVVIGLWAVLVGSGVIAWRRRRGSAPESVSTQIDPIESTPVSEPAVLTDEEQVHELLESHEGRMHQTHIVEETGWSKSKVSMLLSEMEADGSITKLRIGRENIISHPGSEPDATRSPLETGT</sequence>
<dbReference type="Proteomes" id="UP000075321">
    <property type="component" value="Unassembled WGS sequence"/>
</dbReference>
<keyword evidence="2" id="KW-1133">Transmembrane helix</keyword>
<dbReference type="EMBL" id="LTAZ01000002">
    <property type="protein sequence ID" value="KYH27270.1"/>
    <property type="molecule type" value="Genomic_DNA"/>
</dbReference>
<name>A0A151AID2_9EURY</name>
<evidence type="ECO:0000313" key="5">
    <source>
        <dbReference type="Proteomes" id="UP000075321"/>
    </source>
</evidence>
<dbReference type="Pfam" id="PF24034">
    <property type="entry name" value="DUF7343"/>
    <property type="match status" value="1"/>
</dbReference>
<evidence type="ECO:0000313" key="4">
    <source>
        <dbReference type="EMBL" id="KYH27270.1"/>
    </source>
</evidence>